<comment type="similarity">
    <text evidence="3 11">Belongs to the glycosyltransferase 10 family.</text>
</comment>
<keyword evidence="11" id="KW-0333">Golgi apparatus</keyword>
<keyword evidence="6 11" id="KW-0812">Transmembrane</keyword>
<evidence type="ECO:0000256" key="10">
    <source>
        <dbReference type="ARBA" id="ARBA00023180"/>
    </source>
</evidence>
<dbReference type="Pfam" id="PF17039">
    <property type="entry name" value="Glyco_tran_10_N"/>
    <property type="match status" value="1"/>
</dbReference>
<name>A0ABP0FPB7_CLALP</name>
<dbReference type="Proteomes" id="UP001642483">
    <property type="component" value="Unassembled WGS sequence"/>
</dbReference>
<feature type="transmembrane region" description="Helical" evidence="11">
    <location>
        <begin position="7"/>
        <end position="26"/>
    </location>
</feature>
<keyword evidence="4 11" id="KW-0328">Glycosyltransferase</keyword>
<dbReference type="EMBL" id="CAWYQH010000068">
    <property type="protein sequence ID" value="CAK8680310.1"/>
    <property type="molecule type" value="Genomic_DNA"/>
</dbReference>
<keyword evidence="9 11" id="KW-0472">Membrane</keyword>
<evidence type="ECO:0000256" key="8">
    <source>
        <dbReference type="ARBA" id="ARBA00022989"/>
    </source>
</evidence>
<dbReference type="SUPFAM" id="SSF53756">
    <property type="entry name" value="UDP-Glycosyltransferase/glycogen phosphorylase"/>
    <property type="match status" value="1"/>
</dbReference>
<evidence type="ECO:0000256" key="9">
    <source>
        <dbReference type="ARBA" id="ARBA00023136"/>
    </source>
</evidence>
<comment type="caution">
    <text evidence="14">The sequence shown here is derived from an EMBL/GenBank/DDBJ whole genome shotgun (WGS) entry which is preliminary data.</text>
</comment>
<dbReference type="InterPro" id="IPR001503">
    <property type="entry name" value="Glyco_trans_10"/>
</dbReference>
<dbReference type="Pfam" id="PF00852">
    <property type="entry name" value="Glyco_transf_10"/>
    <property type="match status" value="1"/>
</dbReference>
<proteinExistence type="inferred from homology"/>
<evidence type="ECO:0000256" key="6">
    <source>
        <dbReference type="ARBA" id="ARBA00022692"/>
    </source>
</evidence>
<comment type="subcellular location">
    <subcellularLocation>
        <location evidence="11">Golgi apparatus</location>
        <location evidence="11">Golgi stack membrane</location>
        <topology evidence="11">Single-pass type II membrane protein</topology>
    </subcellularLocation>
    <subcellularLocation>
        <location evidence="1">Membrane</location>
        <topology evidence="1">Single-pass membrane protein</topology>
    </subcellularLocation>
</comment>
<feature type="domain" description="Fucosyltransferase C-terminal" evidence="12">
    <location>
        <begin position="189"/>
        <end position="377"/>
    </location>
</feature>
<comment type="pathway">
    <text evidence="2">Protein modification; protein glycosylation.</text>
</comment>
<evidence type="ECO:0000256" key="11">
    <source>
        <dbReference type="RuleBase" id="RU003832"/>
    </source>
</evidence>
<dbReference type="InterPro" id="IPR038577">
    <property type="entry name" value="GT10-like_C_sf"/>
</dbReference>
<evidence type="ECO:0000259" key="13">
    <source>
        <dbReference type="Pfam" id="PF17039"/>
    </source>
</evidence>
<evidence type="ECO:0000256" key="2">
    <source>
        <dbReference type="ARBA" id="ARBA00004922"/>
    </source>
</evidence>
<feature type="domain" description="Fucosyltransferase N-terminal" evidence="13">
    <location>
        <begin position="61"/>
        <end position="168"/>
    </location>
</feature>
<evidence type="ECO:0000256" key="4">
    <source>
        <dbReference type="ARBA" id="ARBA00022676"/>
    </source>
</evidence>
<evidence type="ECO:0000256" key="3">
    <source>
        <dbReference type="ARBA" id="ARBA00008919"/>
    </source>
</evidence>
<evidence type="ECO:0000313" key="14">
    <source>
        <dbReference type="EMBL" id="CAK8680310.1"/>
    </source>
</evidence>
<dbReference type="PANTHER" id="PTHR11929">
    <property type="entry name" value="ALPHA- 1,3 -FUCOSYLTRANSFERASE"/>
    <property type="match status" value="1"/>
</dbReference>
<keyword evidence="5 11" id="KW-0808">Transferase</keyword>
<evidence type="ECO:0000313" key="15">
    <source>
        <dbReference type="Proteomes" id="UP001642483"/>
    </source>
</evidence>
<reference evidence="14 15" key="1">
    <citation type="submission" date="2024-02" db="EMBL/GenBank/DDBJ databases">
        <authorList>
            <person name="Daric V."/>
            <person name="Darras S."/>
        </authorList>
    </citation>
    <scope>NUCLEOTIDE SEQUENCE [LARGE SCALE GENOMIC DNA]</scope>
</reference>
<keyword evidence="8 11" id="KW-1133">Transmembrane helix</keyword>
<keyword evidence="15" id="KW-1185">Reference proteome</keyword>
<organism evidence="14 15">
    <name type="scientific">Clavelina lepadiformis</name>
    <name type="common">Light-bulb sea squirt</name>
    <name type="synonym">Ascidia lepadiformis</name>
    <dbReference type="NCBI Taxonomy" id="159417"/>
    <lineage>
        <taxon>Eukaryota</taxon>
        <taxon>Metazoa</taxon>
        <taxon>Chordata</taxon>
        <taxon>Tunicata</taxon>
        <taxon>Ascidiacea</taxon>
        <taxon>Aplousobranchia</taxon>
        <taxon>Clavelinidae</taxon>
        <taxon>Clavelina</taxon>
    </lineage>
</organism>
<evidence type="ECO:0000256" key="1">
    <source>
        <dbReference type="ARBA" id="ARBA00004167"/>
    </source>
</evidence>
<dbReference type="InterPro" id="IPR055270">
    <property type="entry name" value="Glyco_tran_10_C"/>
</dbReference>
<dbReference type="PANTHER" id="PTHR11929:SF145">
    <property type="entry name" value="ALPHA-(1,3)-FUCOSYLTRANSFERASE FUT-1"/>
    <property type="match status" value="1"/>
</dbReference>
<dbReference type="InterPro" id="IPR031481">
    <property type="entry name" value="Glyco_tran_10_N"/>
</dbReference>
<keyword evidence="10" id="KW-0325">Glycoprotein</keyword>
<dbReference type="Gene3D" id="3.40.50.11660">
    <property type="entry name" value="Glycosyl transferase family 10, C-terminal domain"/>
    <property type="match status" value="1"/>
</dbReference>
<protein>
    <recommendedName>
        <fullName evidence="11">Fucosyltransferase</fullName>
        <ecNumber evidence="11">2.4.1.-</ecNumber>
    </recommendedName>
</protein>
<dbReference type="EC" id="2.4.1.-" evidence="11"/>
<sequence length="392" mass="46368">MKVVKIFLIYLSVAFTASVLIVLYELQCFTVGTKQHRTSVECLHRNWHKTSTDKSSKTIRNPLILYWDYPWHVRRAGDPEGTKIGVCETTYNRNMLEKADAVVFHYTVVNGRDIPWRHYRHPKQIFVWWSGEAPPVLQNENYQLDVFDGFFNWTWTYRRDADVLRNYGYRGDLLKSVEKGKDAIDKIIAKKKRLAIWVVSQCDYTEGAKKRIRFAKRLARAGVKFTAFGKCFVQALPRSNEMRAIVQQHKFYLAFENAIHCTDYITEKFWNNGLFSDTVPVVWGPKKEDLLEVAPLDSFIFAEDFETPEKLAEYLLFVDKNDEEYRKYFRWREDPNITDAMMIEMTRERYPDLNIQTPPKTICDKLLYNRTSKTIRSLLNEFWDRNPPDCIV</sequence>
<keyword evidence="7" id="KW-0735">Signal-anchor</keyword>
<accession>A0ABP0FPB7</accession>
<evidence type="ECO:0000256" key="7">
    <source>
        <dbReference type="ARBA" id="ARBA00022968"/>
    </source>
</evidence>
<evidence type="ECO:0000259" key="12">
    <source>
        <dbReference type="Pfam" id="PF00852"/>
    </source>
</evidence>
<gene>
    <name evidence="14" type="ORF">CVLEPA_LOCUS10576</name>
</gene>
<evidence type="ECO:0000256" key="5">
    <source>
        <dbReference type="ARBA" id="ARBA00022679"/>
    </source>
</evidence>